<evidence type="ECO:0000313" key="4">
    <source>
        <dbReference type="EMBL" id="CAG9316488.1"/>
    </source>
</evidence>
<evidence type="ECO:0000256" key="2">
    <source>
        <dbReference type="ARBA" id="ARBA00022448"/>
    </source>
</evidence>
<evidence type="ECO:0008006" key="6">
    <source>
        <dbReference type="Google" id="ProtNLM"/>
    </source>
</evidence>
<dbReference type="PANTHER" id="PTHR23316">
    <property type="entry name" value="IMPORTIN ALPHA"/>
    <property type="match status" value="1"/>
</dbReference>
<dbReference type="SUPFAM" id="SSF48371">
    <property type="entry name" value="ARM repeat"/>
    <property type="match status" value="1"/>
</dbReference>
<evidence type="ECO:0000256" key="3">
    <source>
        <dbReference type="ARBA" id="ARBA00022927"/>
    </source>
</evidence>
<comment type="caution">
    <text evidence="4">The sequence shown here is derived from an EMBL/GenBank/DDBJ whole genome shotgun (WGS) entry which is preliminary data.</text>
</comment>
<evidence type="ECO:0000313" key="5">
    <source>
        <dbReference type="Proteomes" id="UP001162131"/>
    </source>
</evidence>
<reference evidence="4" key="1">
    <citation type="submission" date="2021-09" db="EMBL/GenBank/DDBJ databases">
        <authorList>
            <consortium name="AG Swart"/>
            <person name="Singh M."/>
            <person name="Singh A."/>
            <person name="Seah K."/>
            <person name="Emmerich C."/>
        </authorList>
    </citation>
    <scope>NUCLEOTIDE SEQUENCE</scope>
    <source>
        <strain evidence="4">ATCC30299</strain>
    </source>
</reference>
<name>A0AAU9IR24_9CILI</name>
<keyword evidence="3" id="KW-0653">Protein transport</keyword>
<accession>A0AAU9IR24</accession>
<evidence type="ECO:0000256" key="1">
    <source>
        <dbReference type="ARBA" id="ARBA00010394"/>
    </source>
</evidence>
<protein>
    <recommendedName>
        <fullName evidence="6">Importin subunit alpha</fullName>
    </recommendedName>
</protein>
<proteinExistence type="inferred from homology"/>
<keyword evidence="5" id="KW-1185">Reference proteome</keyword>
<gene>
    <name evidence="4" type="ORF">BSTOLATCC_MIC16599</name>
</gene>
<dbReference type="GO" id="GO:0015031">
    <property type="term" value="P:protein transport"/>
    <property type="evidence" value="ECO:0007669"/>
    <property type="project" value="UniProtKB-KW"/>
</dbReference>
<sequence length="468" mass="54038">MQDFMDSDESQTSIPIEAITELFSSMSVSPYTDAAVDTELKKVNLFEDYAIKYAISLISSSSSNQLLGARIIRRLLTKENEIPYEKVIQSNVLPCLIQLIPSLDEQFAYEVLWIISNLAVGEEYCIDYLLSQRSLELLNFILENCKSIEIFSQVMWAIGNIAGTNHSYRDTVIQQLNIDKIAYFLYAHEREFSTTDYQNIAWSIHNLVSNKLPPDLNKIKLFIPFLQKIIINQEDQWVLEDALSSYSIITDKYSDLDSSFNSQLLAKFCSLLDHQSRKINVSCLKNIGNYATQKIDQDFVIKSGLFPKLISFIDSSDKMIRKEAYWVMSNLVLDSNIYFSYLINSNFFEKFRKTLENDSVDVIKEAVWVICNFAVVSDFDQAKWLIDNMIIDLILEKLLINATIGDVIFDGLLNYFKFDNILEIKEISRYLETLENAKIHIGNNDNLKLEKVLQRLNEMKNCTDFAME</sequence>
<comment type="similarity">
    <text evidence="1">Belongs to the importin alpha family.</text>
</comment>
<dbReference type="InterPro" id="IPR011989">
    <property type="entry name" value="ARM-like"/>
</dbReference>
<dbReference type="Proteomes" id="UP001162131">
    <property type="component" value="Unassembled WGS sequence"/>
</dbReference>
<dbReference type="SMART" id="SM00185">
    <property type="entry name" value="ARM"/>
    <property type="match status" value="4"/>
</dbReference>
<dbReference type="Gene3D" id="1.25.10.10">
    <property type="entry name" value="Leucine-rich Repeat Variant"/>
    <property type="match status" value="1"/>
</dbReference>
<dbReference type="AlphaFoldDB" id="A0AAU9IR24"/>
<dbReference type="InterPro" id="IPR016024">
    <property type="entry name" value="ARM-type_fold"/>
</dbReference>
<dbReference type="InterPro" id="IPR000225">
    <property type="entry name" value="Armadillo"/>
</dbReference>
<keyword evidence="2" id="KW-0813">Transport</keyword>
<organism evidence="4 5">
    <name type="scientific">Blepharisma stoltei</name>
    <dbReference type="NCBI Taxonomy" id="1481888"/>
    <lineage>
        <taxon>Eukaryota</taxon>
        <taxon>Sar</taxon>
        <taxon>Alveolata</taxon>
        <taxon>Ciliophora</taxon>
        <taxon>Postciliodesmatophora</taxon>
        <taxon>Heterotrichea</taxon>
        <taxon>Heterotrichida</taxon>
        <taxon>Blepharismidae</taxon>
        <taxon>Blepharisma</taxon>
    </lineage>
</organism>
<dbReference type="Pfam" id="PF00514">
    <property type="entry name" value="Arm"/>
    <property type="match status" value="2"/>
</dbReference>
<dbReference type="EMBL" id="CAJZBQ010000016">
    <property type="protein sequence ID" value="CAG9316488.1"/>
    <property type="molecule type" value="Genomic_DNA"/>
</dbReference>